<feature type="non-terminal residue" evidence="11">
    <location>
        <position position="264"/>
    </location>
</feature>
<reference evidence="11" key="1">
    <citation type="submission" date="2021-04" db="EMBL/GenBank/DDBJ databases">
        <authorList>
            <consortium name="Molecular Ecology Group"/>
        </authorList>
    </citation>
    <scope>NUCLEOTIDE SEQUENCE</scope>
</reference>
<protein>
    <recommendedName>
        <fullName evidence="10">Hexosyltransferase</fullName>
        <ecNumber evidence="10">2.4.1.-</ecNumber>
    </recommendedName>
</protein>
<dbReference type="PANTHER" id="PTHR11214:SF364">
    <property type="entry name" value="HEXOSYLTRANSFERASE"/>
    <property type="match status" value="1"/>
</dbReference>
<keyword evidence="12" id="KW-1185">Reference proteome</keyword>
<dbReference type="Gene3D" id="3.90.550.50">
    <property type="match status" value="1"/>
</dbReference>
<dbReference type="GO" id="GO:0000139">
    <property type="term" value="C:Golgi membrane"/>
    <property type="evidence" value="ECO:0007669"/>
    <property type="project" value="UniProtKB-SubCell"/>
</dbReference>
<keyword evidence="3 10" id="KW-0328">Glycosyltransferase</keyword>
<name>A0A8S3Z9U2_9EUPU</name>
<keyword evidence="8 10" id="KW-0333">Golgi apparatus</keyword>
<evidence type="ECO:0000256" key="10">
    <source>
        <dbReference type="RuleBase" id="RU363063"/>
    </source>
</evidence>
<dbReference type="EC" id="2.4.1.-" evidence="10"/>
<dbReference type="InterPro" id="IPR002659">
    <property type="entry name" value="Glyco_trans_31"/>
</dbReference>
<keyword evidence="6" id="KW-0735">Signal-anchor</keyword>
<dbReference type="PANTHER" id="PTHR11214">
    <property type="entry name" value="BETA-1,3-N-ACETYLGLUCOSAMINYLTRANSFERASE"/>
    <property type="match status" value="1"/>
</dbReference>
<dbReference type="EMBL" id="CAJHNH020001917">
    <property type="protein sequence ID" value="CAG5124958.1"/>
    <property type="molecule type" value="Genomic_DNA"/>
</dbReference>
<keyword evidence="7" id="KW-1133">Transmembrane helix</keyword>
<dbReference type="GO" id="GO:0016758">
    <property type="term" value="F:hexosyltransferase activity"/>
    <property type="evidence" value="ECO:0007669"/>
    <property type="project" value="InterPro"/>
</dbReference>
<evidence type="ECO:0000256" key="2">
    <source>
        <dbReference type="ARBA" id="ARBA00008661"/>
    </source>
</evidence>
<comment type="caution">
    <text evidence="11">The sequence shown here is derived from an EMBL/GenBank/DDBJ whole genome shotgun (WGS) entry which is preliminary data.</text>
</comment>
<evidence type="ECO:0000256" key="4">
    <source>
        <dbReference type="ARBA" id="ARBA00022679"/>
    </source>
</evidence>
<evidence type="ECO:0000313" key="11">
    <source>
        <dbReference type="EMBL" id="CAG5124958.1"/>
    </source>
</evidence>
<evidence type="ECO:0000256" key="6">
    <source>
        <dbReference type="ARBA" id="ARBA00022968"/>
    </source>
</evidence>
<evidence type="ECO:0000256" key="7">
    <source>
        <dbReference type="ARBA" id="ARBA00022989"/>
    </source>
</evidence>
<gene>
    <name evidence="11" type="ORF">CUNI_LOCUS10516</name>
</gene>
<evidence type="ECO:0000256" key="3">
    <source>
        <dbReference type="ARBA" id="ARBA00022676"/>
    </source>
</evidence>
<comment type="subcellular location">
    <subcellularLocation>
        <location evidence="1 10">Golgi apparatus membrane</location>
        <topology evidence="1 10">Single-pass type II membrane protein</topology>
    </subcellularLocation>
</comment>
<evidence type="ECO:0000256" key="8">
    <source>
        <dbReference type="ARBA" id="ARBA00023034"/>
    </source>
</evidence>
<keyword evidence="4" id="KW-0808">Transferase</keyword>
<sequence>KRIGKYLLLDPDLCKSVDRVDIIIIVHTAPQNLDKRQRIRDSFAKASLFRPFDIHTTIRSWETSSTITTISRLKGVMGFRWVSEYCPNSEFVLKIDDDILVNMFKLLYSFLSHMSGKRKSIFCNLWHSGSMPILRKGKWKVASHVFSSRTAFPYDYCSGFLVLMTTDLMKPMYEAALTTPFFWIDDVYLFGMLPLVVGDVMYYNYELHRYLSVNEGKAMNCTQELGPRCPIFATLIENDFWPYWDTIKGLYTSDDWHLQQRFIH</sequence>
<evidence type="ECO:0000256" key="5">
    <source>
        <dbReference type="ARBA" id="ARBA00022692"/>
    </source>
</evidence>
<dbReference type="Pfam" id="PF01762">
    <property type="entry name" value="Galactosyl_T"/>
    <property type="match status" value="1"/>
</dbReference>
<organism evidence="11 12">
    <name type="scientific">Candidula unifasciata</name>
    <dbReference type="NCBI Taxonomy" id="100452"/>
    <lineage>
        <taxon>Eukaryota</taxon>
        <taxon>Metazoa</taxon>
        <taxon>Spiralia</taxon>
        <taxon>Lophotrochozoa</taxon>
        <taxon>Mollusca</taxon>
        <taxon>Gastropoda</taxon>
        <taxon>Heterobranchia</taxon>
        <taxon>Euthyneura</taxon>
        <taxon>Panpulmonata</taxon>
        <taxon>Eupulmonata</taxon>
        <taxon>Stylommatophora</taxon>
        <taxon>Helicina</taxon>
        <taxon>Helicoidea</taxon>
        <taxon>Geomitridae</taxon>
        <taxon>Candidula</taxon>
    </lineage>
</organism>
<accession>A0A8S3Z9U2</accession>
<evidence type="ECO:0000256" key="9">
    <source>
        <dbReference type="ARBA" id="ARBA00023136"/>
    </source>
</evidence>
<comment type="similarity">
    <text evidence="2 10">Belongs to the glycosyltransferase 31 family.</text>
</comment>
<evidence type="ECO:0000313" key="12">
    <source>
        <dbReference type="Proteomes" id="UP000678393"/>
    </source>
</evidence>
<dbReference type="Proteomes" id="UP000678393">
    <property type="component" value="Unassembled WGS sequence"/>
</dbReference>
<proteinExistence type="inferred from homology"/>
<evidence type="ECO:0000256" key="1">
    <source>
        <dbReference type="ARBA" id="ARBA00004323"/>
    </source>
</evidence>
<keyword evidence="9" id="KW-0472">Membrane</keyword>
<dbReference type="OrthoDB" id="6381420at2759"/>
<dbReference type="AlphaFoldDB" id="A0A8S3Z9U2"/>
<dbReference type="GO" id="GO:0006493">
    <property type="term" value="P:protein O-linked glycosylation"/>
    <property type="evidence" value="ECO:0007669"/>
    <property type="project" value="TreeGrafter"/>
</dbReference>
<keyword evidence="5" id="KW-0812">Transmembrane</keyword>